<dbReference type="Proteomes" id="UP000294850">
    <property type="component" value="Unassembled WGS sequence"/>
</dbReference>
<keyword evidence="2" id="KW-1185">Reference proteome</keyword>
<proteinExistence type="predicted"/>
<dbReference type="AlphaFoldDB" id="A0A4R5DZH7"/>
<dbReference type="EMBL" id="SMFL01000003">
    <property type="protein sequence ID" value="TDE16855.1"/>
    <property type="molecule type" value="Genomic_DNA"/>
</dbReference>
<dbReference type="OrthoDB" id="963045at2"/>
<name>A0A4R5DZH7_9BACT</name>
<dbReference type="RefSeq" id="WP_131958387.1">
    <property type="nucleotide sequence ID" value="NZ_SMFL01000003.1"/>
</dbReference>
<protein>
    <recommendedName>
        <fullName evidence="3">XRE family transcriptional regulator</fullName>
    </recommendedName>
</protein>
<sequence>MIAEIVNNYENLVDNIGKLIEVSGYRNDYIARKIGLTNVNFSAKKNRKSFSLEEIRQIVAIIDSDDVEDYLMINEMDSRKEDETITHDELYKQMGWK</sequence>
<evidence type="ECO:0000313" key="2">
    <source>
        <dbReference type="Proteomes" id="UP000294850"/>
    </source>
</evidence>
<evidence type="ECO:0008006" key="3">
    <source>
        <dbReference type="Google" id="ProtNLM"/>
    </source>
</evidence>
<organism evidence="1 2">
    <name type="scientific">Dyadobacter psychrotolerans</name>
    <dbReference type="NCBI Taxonomy" id="2541721"/>
    <lineage>
        <taxon>Bacteria</taxon>
        <taxon>Pseudomonadati</taxon>
        <taxon>Bacteroidota</taxon>
        <taxon>Cytophagia</taxon>
        <taxon>Cytophagales</taxon>
        <taxon>Spirosomataceae</taxon>
        <taxon>Dyadobacter</taxon>
    </lineage>
</organism>
<gene>
    <name evidence="1" type="ORF">E0F88_11600</name>
</gene>
<reference evidence="1 2" key="1">
    <citation type="submission" date="2019-03" db="EMBL/GenBank/DDBJ databases">
        <title>Dyadobacter AR-3-6 sp. nov., isolated from arctic soil.</title>
        <authorList>
            <person name="Chaudhary D.K."/>
        </authorList>
    </citation>
    <scope>NUCLEOTIDE SEQUENCE [LARGE SCALE GENOMIC DNA]</scope>
    <source>
        <strain evidence="1 2">AR-3-6</strain>
    </source>
</reference>
<comment type="caution">
    <text evidence="1">The sequence shown here is derived from an EMBL/GenBank/DDBJ whole genome shotgun (WGS) entry which is preliminary data.</text>
</comment>
<evidence type="ECO:0000313" key="1">
    <source>
        <dbReference type="EMBL" id="TDE16855.1"/>
    </source>
</evidence>
<accession>A0A4R5DZH7</accession>